<dbReference type="GO" id="GO:0043190">
    <property type="term" value="C:ATP-binding cassette (ABC) transporter complex"/>
    <property type="evidence" value="ECO:0007669"/>
    <property type="project" value="TreeGrafter"/>
</dbReference>
<dbReference type="Gene3D" id="3.40.50.300">
    <property type="entry name" value="P-loop containing nucleotide triphosphate hydrolases"/>
    <property type="match status" value="1"/>
</dbReference>
<reference evidence="7 8" key="1">
    <citation type="submission" date="2018-03" db="EMBL/GenBank/DDBJ databases">
        <title>Genomic Encyclopedia of Type Strains, Phase III (KMG-III): the genomes of soil and plant-associated and newly described type strains.</title>
        <authorList>
            <person name="Whitman W."/>
        </authorList>
    </citation>
    <scope>NUCLEOTIDE SEQUENCE [LARGE SCALE GENOMIC DNA]</scope>
    <source>
        <strain evidence="7 8">MWH-P2sevCIIIb</strain>
    </source>
</reference>
<dbReference type="InterPro" id="IPR015856">
    <property type="entry name" value="ABC_transpr_CbiO/EcfA_su"/>
</dbReference>
<organism evidence="7 8">
    <name type="scientific">Jezberella montanilacus</name>
    <dbReference type="NCBI Taxonomy" id="323426"/>
    <lineage>
        <taxon>Bacteria</taxon>
        <taxon>Pseudomonadati</taxon>
        <taxon>Pseudomonadota</taxon>
        <taxon>Betaproteobacteria</taxon>
        <taxon>Burkholderiales</taxon>
        <taxon>Alcaligenaceae</taxon>
        <taxon>Jezberella</taxon>
    </lineage>
</organism>
<dbReference type="RefSeq" id="WP_106227912.1">
    <property type="nucleotide sequence ID" value="NZ_PVTV01000014.1"/>
</dbReference>
<dbReference type="GO" id="GO:0005524">
    <property type="term" value="F:ATP binding"/>
    <property type="evidence" value="ECO:0007669"/>
    <property type="project" value="UniProtKB-KW"/>
</dbReference>
<dbReference type="GO" id="GO:0042626">
    <property type="term" value="F:ATPase-coupled transmembrane transporter activity"/>
    <property type="evidence" value="ECO:0007669"/>
    <property type="project" value="TreeGrafter"/>
</dbReference>
<accession>A0A2T0XF86</accession>
<evidence type="ECO:0000313" key="8">
    <source>
        <dbReference type="Proteomes" id="UP000238308"/>
    </source>
</evidence>
<feature type="domain" description="ABC transporter" evidence="6">
    <location>
        <begin position="3"/>
        <end position="224"/>
    </location>
</feature>
<keyword evidence="4" id="KW-0547">Nucleotide-binding</keyword>
<dbReference type="GO" id="GO:0016887">
    <property type="term" value="F:ATP hydrolysis activity"/>
    <property type="evidence" value="ECO:0007669"/>
    <property type="project" value="InterPro"/>
</dbReference>
<comment type="caution">
    <text evidence="7">The sequence shown here is derived from an EMBL/GenBank/DDBJ whole genome shotgun (WGS) entry which is preliminary data.</text>
</comment>
<evidence type="ECO:0000313" key="7">
    <source>
        <dbReference type="EMBL" id="PRY97609.1"/>
    </source>
</evidence>
<sequence>MLIQFKNVTVIRDERSVLQELACDLSEHRIGILGSNGSGKSTLLRLINGLTLAGTGQVILDGLEVSRHLSEIRRKVGFIFQNPDNQLVLPVVGEDIDLGLRRLIADRSARAQAVRDALSMVACEHLIDRVVHTLSGGEKQLVALAAVLATSPEIILFDEPTTQLDLKNARRFARMLAELPQPCVVVSHDLALMQTMDRVLVIDQGRVVQDGRAMDSVAWYQEHCT</sequence>
<dbReference type="InterPro" id="IPR017871">
    <property type="entry name" value="ABC_transporter-like_CS"/>
</dbReference>
<evidence type="ECO:0000256" key="3">
    <source>
        <dbReference type="ARBA" id="ARBA00022475"/>
    </source>
</evidence>
<dbReference type="OrthoDB" id="5292475at2"/>
<dbReference type="Pfam" id="PF00005">
    <property type="entry name" value="ABC_tran"/>
    <property type="match status" value="1"/>
</dbReference>
<gene>
    <name evidence="7" type="ORF">BCM14_2069</name>
</gene>
<dbReference type="EMBL" id="PVTV01000014">
    <property type="protein sequence ID" value="PRY97609.1"/>
    <property type="molecule type" value="Genomic_DNA"/>
</dbReference>
<keyword evidence="5 7" id="KW-0067">ATP-binding</keyword>
<name>A0A2T0XF86_9BURK</name>
<dbReference type="SUPFAM" id="SSF52540">
    <property type="entry name" value="P-loop containing nucleoside triphosphate hydrolases"/>
    <property type="match status" value="1"/>
</dbReference>
<dbReference type="CDD" id="cd03225">
    <property type="entry name" value="ABC_cobalt_CbiO_domain1"/>
    <property type="match status" value="1"/>
</dbReference>
<dbReference type="SMART" id="SM00382">
    <property type="entry name" value="AAA"/>
    <property type="match status" value="1"/>
</dbReference>
<dbReference type="Proteomes" id="UP000238308">
    <property type="component" value="Unassembled WGS sequence"/>
</dbReference>
<keyword evidence="3" id="KW-0472">Membrane</keyword>
<evidence type="ECO:0000256" key="2">
    <source>
        <dbReference type="ARBA" id="ARBA00022448"/>
    </source>
</evidence>
<evidence type="ECO:0000256" key="4">
    <source>
        <dbReference type="ARBA" id="ARBA00022741"/>
    </source>
</evidence>
<evidence type="ECO:0000259" key="6">
    <source>
        <dbReference type="PROSITE" id="PS50893"/>
    </source>
</evidence>
<keyword evidence="8" id="KW-1185">Reference proteome</keyword>
<dbReference type="InterPro" id="IPR003593">
    <property type="entry name" value="AAA+_ATPase"/>
</dbReference>
<dbReference type="InterPro" id="IPR003439">
    <property type="entry name" value="ABC_transporter-like_ATP-bd"/>
</dbReference>
<proteinExistence type="inferred from homology"/>
<comment type="similarity">
    <text evidence="1">Belongs to the ABC transporter superfamily.</text>
</comment>
<dbReference type="PROSITE" id="PS50893">
    <property type="entry name" value="ABC_TRANSPORTER_2"/>
    <property type="match status" value="1"/>
</dbReference>
<dbReference type="PROSITE" id="PS00211">
    <property type="entry name" value="ABC_TRANSPORTER_1"/>
    <property type="match status" value="1"/>
</dbReference>
<evidence type="ECO:0000256" key="5">
    <source>
        <dbReference type="ARBA" id="ARBA00022840"/>
    </source>
</evidence>
<evidence type="ECO:0000256" key="1">
    <source>
        <dbReference type="ARBA" id="ARBA00005417"/>
    </source>
</evidence>
<dbReference type="PANTHER" id="PTHR43553:SF24">
    <property type="entry name" value="ENERGY-COUPLING FACTOR TRANSPORTER ATP-BINDING PROTEIN ECFA1"/>
    <property type="match status" value="1"/>
</dbReference>
<dbReference type="InterPro" id="IPR027417">
    <property type="entry name" value="P-loop_NTPase"/>
</dbReference>
<dbReference type="InterPro" id="IPR050095">
    <property type="entry name" value="ECF_ABC_transporter_ATP-bd"/>
</dbReference>
<protein>
    <submittedName>
        <fullName evidence="7">Biotin transport system ATP-binding protein</fullName>
    </submittedName>
</protein>
<dbReference type="AlphaFoldDB" id="A0A2T0XF86"/>
<dbReference type="PANTHER" id="PTHR43553">
    <property type="entry name" value="HEAVY METAL TRANSPORTER"/>
    <property type="match status" value="1"/>
</dbReference>
<keyword evidence="2" id="KW-0813">Transport</keyword>
<keyword evidence="3" id="KW-1003">Cell membrane</keyword>